<feature type="domain" description="NADPH-dependent FMN reductase-like" evidence="1">
    <location>
        <begin position="6"/>
        <end position="149"/>
    </location>
</feature>
<reference evidence="2" key="1">
    <citation type="submission" date="2020-09" db="EMBL/GenBank/DDBJ databases">
        <title>Genome seq and assembly of Tianweitania sp.</title>
        <authorList>
            <person name="Chhetri G."/>
        </authorList>
    </citation>
    <scope>NUCLEOTIDE SEQUENCE</scope>
    <source>
        <strain evidence="2">Rool2</strain>
    </source>
</reference>
<gene>
    <name evidence="2" type="ORF">ICI42_09390</name>
</gene>
<dbReference type="AlphaFoldDB" id="A0A8J6TZX8"/>
<organism evidence="2 3">
    <name type="scientific">Oryzicola mucosus</name>
    <dbReference type="NCBI Taxonomy" id="2767425"/>
    <lineage>
        <taxon>Bacteria</taxon>
        <taxon>Pseudomonadati</taxon>
        <taxon>Pseudomonadota</taxon>
        <taxon>Alphaproteobacteria</taxon>
        <taxon>Hyphomicrobiales</taxon>
        <taxon>Phyllobacteriaceae</taxon>
        <taxon>Oryzicola</taxon>
    </lineage>
</organism>
<dbReference type="PANTHER" id="PTHR30543">
    <property type="entry name" value="CHROMATE REDUCTASE"/>
    <property type="match status" value="1"/>
</dbReference>
<dbReference type="Gene3D" id="3.40.50.360">
    <property type="match status" value="1"/>
</dbReference>
<dbReference type="InterPro" id="IPR029039">
    <property type="entry name" value="Flavoprotein-like_sf"/>
</dbReference>
<dbReference type="EMBL" id="JACVVX010000002">
    <property type="protein sequence ID" value="MBD0414866.1"/>
    <property type="molecule type" value="Genomic_DNA"/>
</dbReference>
<dbReference type="InterPro" id="IPR050712">
    <property type="entry name" value="NAD(P)H-dep_reductase"/>
</dbReference>
<dbReference type="GO" id="GO:0005829">
    <property type="term" value="C:cytosol"/>
    <property type="evidence" value="ECO:0007669"/>
    <property type="project" value="TreeGrafter"/>
</dbReference>
<accession>A0A8J6TZX8</accession>
<evidence type="ECO:0000313" key="2">
    <source>
        <dbReference type="EMBL" id="MBD0414866.1"/>
    </source>
</evidence>
<name>A0A8J6TZX8_9HYPH</name>
<dbReference type="GO" id="GO:0010181">
    <property type="term" value="F:FMN binding"/>
    <property type="evidence" value="ECO:0007669"/>
    <property type="project" value="TreeGrafter"/>
</dbReference>
<proteinExistence type="predicted"/>
<dbReference type="GO" id="GO:0016491">
    <property type="term" value="F:oxidoreductase activity"/>
    <property type="evidence" value="ECO:0007669"/>
    <property type="project" value="InterPro"/>
</dbReference>
<dbReference type="SUPFAM" id="SSF52218">
    <property type="entry name" value="Flavoproteins"/>
    <property type="match status" value="1"/>
</dbReference>
<protein>
    <submittedName>
        <fullName evidence="2">NAD(P)H-dependent oxidoreductase</fullName>
    </submittedName>
</protein>
<evidence type="ECO:0000259" key="1">
    <source>
        <dbReference type="Pfam" id="PF03358"/>
    </source>
</evidence>
<comment type="caution">
    <text evidence="2">The sequence shown here is derived from an EMBL/GenBank/DDBJ whole genome shotgun (WGS) entry which is preliminary data.</text>
</comment>
<evidence type="ECO:0000313" key="3">
    <source>
        <dbReference type="Proteomes" id="UP000643405"/>
    </source>
</evidence>
<keyword evidence="3" id="KW-1185">Reference proteome</keyword>
<dbReference type="Pfam" id="PF03358">
    <property type="entry name" value="FMN_red"/>
    <property type="match status" value="1"/>
</dbReference>
<dbReference type="InterPro" id="IPR005025">
    <property type="entry name" value="FMN_Rdtase-like_dom"/>
</dbReference>
<dbReference type="PANTHER" id="PTHR30543:SF21">
    <property type="entry name" value="NAD(P)H-DEPENDENT FMN REDUCTASE LOT6"/>
    <property type="match status" value="1"/>
</dbReference>
<sequence>MSSHKLNVVISSTRPGRVGPVFAKWFADFAKTHGTFDVDLVDLADFDLPVFNEPKHPRLGQYEHEATKKWSASVASGDAFVFVTPEYNYFPPSSLINALTYLSAEWRYKPVGFVSYGGVSGGLRAVQPVKELVTTLSMMPIPAGVPIPGAHSHIKDGVFASNDLIDDAAKTMLGELHKWSVALQPMRA</sequence>
<dbReference type="Proteomes" id="UP000643405">
    <property type="component" value="Unassembled WGS sequence"/>
</dbReference>
<dbReference type="RefSeq" id="WP_188164279.1">
    <property type="nucleotide sequence ID" value="NZ_JACVVX010000002.1"/>
</dbReference>